<dbReference type="InterPro" id="IPR020472">
    <property type="entry name" value="WD40_PAC1"/>
</dbReference>
<keyword evidence="5" id="KW-1185">Reference proteome</keyword>
<dbReference type="AlphaFoldDB" id="A0A137PBX3"/>
<dbReference type="PRINTS" id="PR00320">
    <property type="entry name" value="GPROTEINBRPT"/>
</dbReference>
<dbReference type="EMBL" id="KQ964453">
    <property type="protein sequence ID" value="KXN72431.1"/>
    <property type="molecule type" value="Genomic_DNA"/>
</dbReference>
<dbReference type="SUPFAM" id="SSF50978">
    <property type="entry name" value="WD40 repeat-like"/>
    <property type="match status" value="1"/>
</dbReference>
<gene>
    <name evidence="4" type="ORF">CONCODRAFT_47684</name>
</gene>
<evidence type="ECO:0000256" key="1">
    <source>
        <dbReference type="ARBA" id="ARBA00022574"/>
    </source>
</evidence>
<dbReference type="Pfam" id="PF00400">
    <property type="entry name" value="WD40"/>
    <property type="match status" value="4"/>
</dbReference>
<dbReference type="PROSITE" id="PS50294">
    <property type="entry name" value="WD_REPEATS_REGION"/>
    <property type="match status" value="1"/>
</dbReference>
<dbReference type="PROSITE" id="PS50082">
    <property type="entry name" value="WD_REPEATS_2"/>
    <property type="match status" value="2"/>
</dbReference>
<accession>A0A137PBX3</accession>
<reference evidence="4 5" key="1">
    <citation type="journal article" date="2015" name="Genome Biol. Evol.">
        <title>Phylogenomic analyses indicate that early fungi evolved digesting cell walls of algal ancestors of land plants.</title>
        <authorList>
            <person name="Chang Y."/>
            <person name="Wang S."/>
            <person name="Sekimoto S."/>
            <person name="Aerts A.L."/>
            <person name="Choi C."/>
            <person name="Clum A."/>
            <person name="LaButti K.M."/>
            <person name="Lindquist E.A."/>
            <person name="Yee Ngan C."/>
            <person name="Ohm R.A."/>
            <person name="Salamov A.A."/>
            <person name="Grigoriev I.V."/>
            <person name="Spatafora J.W."/>
            <person name="Berbee M.L."/>
        </authorList>
    </citation>
    <scope>NUCLEOTIDE SEQUENCE [LARGE SCALE GENOMIC DNA]</scope>
    <source>
        <strain evidence="4 5">NRRL 28638</strain>
    </source>
</reference>
<dbReference type="SMART" id="SM00320">
    <property type="entry name" value="WD40"/>
    <property type="match status" value="5"/>
</dbReference>
<dbReference type="InterPro" id="IPR015943">
    <property type="entry name" value="WD40/YVTN_repeat-like_dom_sf"/>
</dbReference>
<dbReference type="InterPro" id="IPR036322">
    <property type="entry name" value="WD40_repeat_dom_sf"/>
</dbReference>
<dbReference type="Proteomes" id="UP000070444">
    <property type="component" value="Unassembled WGS sequence"/>
</dbReference>
<feature type="repeat" description="WD" evidence="3">
    <location>
        <begin position="237"/>
        <end position="271"/>
    </location>
</feature>
<evidence type="ECO:0000313" key="4">
    <source>
        <dbReference type="EMBL" id="KXN72431.1"/>
    </source>
</evidence>
<protein>
    <submittedName>
        <fullName evidence="4">WD40 repeat-like protein</fullName>
    </submittedName>
</protein>
<keyword evidence="2" id="KW-0677">Repeat</keyword>
<dbReference type="OMA" id="EAMDQSI"/>
<dbReference type="InterPro" id="IPR001680">
    <property type="entry name" value="WD40_rpt"/>
</dbReference>
<name>A0A137PBX3_CONC2</name>
<dbReference type="Gene3D" id="2.130.10.10">
    <property type="entry name" value="YVTN repeat-like/Quinoprotein amine dehydrogenase"/>
    <property type="match status" value="1"/>
</dbReference>
<sequence length="331" mass="36698">MYRATEKAAEVPDLSPDSISCIRFSPTSNHLAVTAWDGSIRFYEVDSNTASSVAKVKYDYPMPLLQCRWTSDGTKLATCGVDRMARLYDINSNQSIDVGMHESGIQGLEWVAPNILATGSWDKTIKYWDLRSPQPAGVVNMPERVYAMGFGGGYLVAATADRNVTVINVNQPTNILKQSLATTNYQIRDVAVYPSGRGFGLATVEGRVVMHYFPPVPTSGEHFGFKCHRETNKVYAVNTVGFHPTYQTLVTGGSDGQCFVWDPDSRQRVKTWPLMNQGPVVSHSFSADGSLFAYACSYDWHRGQTPAISKKPAIYIYKPKDEDVKPKNKTL</sequence>
<organism evidence="4 5">
    <name type="scientific">Conidiobolus coronatus (strain ATCC 28846 / CBS 209.66 / NRRL 28638)</name>
    <name type="common">Delacroixia coronata</name>
    <dbReference type="NCBI Taxonomy" id="796925"/>
    <lineage>
        <taxon>Eukaryota</taxon>
        <taxon>Fungi</taxon>
        <taxon>Fungi incertae sedis</taxon>
        <taxon>Zoopagomycota</taxon>
        <taxon>Entomophthoromycotina</taxon>
        <taxon>Entomophthoromycetes</taxon>
        <taxon>Entomophthorales</taxon>
        <taxon>Ancylistaceae</taxon>
        <taxon>Conidiobolus</taxon>
    </lineage>
</organism>
<evidence type="ECO:0000313" key="5">
    <source>
        <dbReference type="Proteomes" id="UP000070444"/>
    </source>
</evidence>
<dbReference type="PANTHER" id="PTHR10971">
    <property type="entry name" value="MRNA EXPORT FACTOR AND BUB3"/>
    <property type="match status" value="1"/>
</dbReference>
<keyword evidence="1 3" id="KW-0853">WD repeat</keyword>
<evidence type="ECO:0000256" key="2">
    <source>
        <dbReference type="ARBA" id="ARBA00022737"/>
    </source>
</evidence>
<feature type="repeat" description="WD" evidence="3">
    <location>
        <begin position="98"/>
        <end position="138"/>
    </location>
</feature>
<dbReference type="STRING" id="796925.A0A137PBX3"/>
<evidence type="ECO:0000256" key="3">
    <source>
        <dbReference type="PROSITE-ProRule" id="PRU00221"/>
    </source>
</evidence>
<dbReference type="OrthoDB" id="256303at2759"/>
<proteinExistence type="predicted"/>